<evidence type="ECO:0000313" key="2">
    <source>
        <dbReference type="Proteomes" id="UP000537718"/>
    </source>
</evidence>
<comment type="caution">
    <text evidence="1">The sequence shown here is derived from an EMBL/GenBank/DDBJ whole genome shotgun (WGS) entry which is preliminary data.</text>
</comment>
<gene>
    <name evidence="1" type="ORF">HDE69_000805</name>
</gene>
<dbReference type="Proteomes" id="UP000537718">
    <property type="component" value="Unassembled WGS sequence"/>
</dbReference>
<protein>
    <submittedName>
        <fullName evidence="1">Uncharacterized protein</fullName>
    </submittedName>
</protein>
<reference evidence="1 2" key="1">
    <citation type="submission" date="2020-08" db="EMBL/GenBank/DDBJ databases">
        <title>Genomic Encyclopedia of Type Strains, Phase IV (KMG-V): Genome sequencing to study the core and pangenomes of soil and plant-associated prokaryotes.</title>
        <authorList>
            <person name="Whitman W."/>
        </authorList>
    </citation>
    <scope>NUCLEOTIDE SEQUENCE [LARGE SCALE GENOMIC DNA]</scope>
    <source>
        <strain evidence="1 2">MP7CTX6</strain>
    </source>
</reference>
<accession>A0A7W8YQ44</accession>
<proteinExistence type="predicted"/>
<dbReference type="EMBL" id="JACHCF010000002">
    <property type="protein sequence ID" value="MBB5619767.1"/>
    <property type="molecule type" value="Genomic_DNA"/>
</dbReference>
<organism evidence="1 2">
    <name type="scientific">Pedobacter cryoconitis</name>
    <dbReference type="NCBI Taxonomy" id="188932"/>
    <lineage>
        <taxon>Bacteria</taxon>
        <taxon>Pseudomonadati</taxon>
        <taxon>Bacteroidota</taxon>
        <taxon>Sphingobacteriia</taxon>
        <taxon>Sphingobacteriales</taxon>
        <taxon>Sphingobacteriaceae</taxon>
        <taxon>Pedobacter</taxon>
    </lineage>
</organism>
<name>A0A7W8YQ44_9SPHI</name>
<evidence type="ECO:0000313" key="1">
    <source>
        <dbReference type="EMBL" id="MBB5619767.1"/>
    </source>
</evidence>
<sequence length="51" mass="6078">MDLKMKKLSLYPEMNGLNNSTFVNQYSDFKTANLHSLIPFLNFIFHFNYDD</sequence>
<dbReference type="AlphaFoldDB" id="A0A7W8YQ44"/>